<name>A0A136A5S4_9ALTE</name>
<dbReference type="Pfam" id="PF00497">
    <property type="entry name" value="SBP_bac_3"/>
    <property type="match status" value="1"/>
</dbReference>
<dbReference type="Proteomes" id="UP000070299">
    <property type="component" value="Unassembled WGS sequence"/>
</dbReference>
<comment type="caution">
    <text evidence="2">The sequence shown here is derived from an EMBL/GenBank/DDBJ whole genome shotgun (WGS) entry which is preliminary data.</text>
</comment>
<dbReference type="InterPro" id="IPR001638">
    <property type="entry name" value="Solute-binding_3/MltF_N"/>
</dbReference>
<organism evidence="2 3">
    <name type="scientific">Paraglaciecola hydrolytica</name>
    <dbReference type="NCBI Taxonomy" id="1799789"/>
    <lineage>
        <taxon>Bacteria</taxon>
        <taxon>Pseudomonadati</taxon>
        <taxon>Pseudomonadota</taxon>
        <taxon>Gammaproteobacteria</taxon>
        <taxon>Alteromonadales</taxon>
        <taxon>Alteromonadaceae</taxon>
        <taxon>Paraglaciecola</taxon>
    </lineage>
</organism>
<evidence type="ECO:0000313" key="3">
    <source>
        <dbReference type="Proteomes" id="UP000070299"/>
    </source>
</evidence>
<sequence>MKANEKLTVAFGEVLAPWVLAGDNKGIIIEIFESAVAPLGYEVTPIYLPYARRINAYQMGLVDVASDMNPNTIKGHNLVGFFSDIAYSYENFAFSLQKRNFHFTHMDQLKNYSLLSWQDAAIHLGAEYAKMVKNHPHYSETFDQYNQVKMLFLERYDVVQMDAQIFAYYRAKISESNDKISIQQVDRFPLFGASPNGFMFRTKKLRDAFNEQLTHLKTSGEYANIFARYSMDSAKTAIQAPELPIN</sequence>
<dbReference type="SUPFAM" id="SSF53850">
    <property type="entry name" value="Periplasmic binding protein-like II"/>
    <property type="match status" value="1"/>
</dbReference>
<dbReference type="STRING" id="1799789.AX660_10495"/>
<feature type="domain" description="Solute-binding protein family 3/N-terminal" evidence="1">
    <location>
        <begin position="8"/>
        <end position="229"/>
    </location>
</feature>
<gene>
    <name evidence="2" type="ORF">AX660_10495</name>
</gene>
<dbReference type="OrthoDB" id="6259163at2"/>
<accession>A0A136A5S4</accession>
<dbReference type="EMBL" id="LSNE01000003">
    <property type="protein sequence ID" value="KXI30579.1"/>
    <property type="molecule type" value="Genomic_DNA"/>
</dbReference>
<protein>
    <recommendedName>
        <fullName evidence="1">Solute-binding protein family 3/N-terminal domain-containing protein</fullName>
    </recommendedName>
</protein>
<evidence type="ECO:0000259" key="1">
    <source>
        <dbReference type="Pfam" id="PF00497"/>
    </source>
</evidence>
<proteinExistence type="predicted"/>
<reference evidence="3" key="1">
    <citation type="submission" date="2016-02" db="EMBL/GenBank/DDBJ databases">
        <authorList>
            <person name="Schultz-Johansen M."/>
            <person name="Glaring M.A."/>
            <person name="Bech P.K."/>
            <person name="Stougaard P."/>
        </authorList>
    </citation>
    <scope>NUCLEOTIDE SEQUENCE [LARGE SCALE GENOMIC DNA]</scope>
    <source>
        <strain evidence="3">S66</strain>
    </source>
</reference>
<dbReference type="AlphaFoldDB" id="A0A136A5S4"/>
<dbReference type="Gene3D" id="3.40.190.10">
    <property type="entry name" value="Periplasmic binding protein-like II"/>
    <property type="match status" value="2"/>
</dbReference>
<keyword evidence="3" id="KW-1185">Reference proteome</keyword>
<evidence type="ECO:0000313" key="2">
    <source>
        <dbReference type="EMBL" id="KXI30579.1"/>
    </source>
</evidence>